<dbReference type="PANTHER" id="PTHR46870">
    <property type="entry name" value="PROTEIN THYLAKOID ASSEMBLY 8-LIKE, CHLOROPLASTIC"/>
    <property type="match status" value="1"/>
</dbReference>
<dbReference type="InterPro" id="IPR044795">
    <property type="entry name" value="THA8L-like"/>
</dbReference>
<dbReference type="NCBIfam" id="TIGR00756">
    <property type="entry name" value="PPR"/>
    <property type="match status" value="2"/>
</dbReference>
<name>A0AA38GMF5_TAXCH</name>
<feature type="repeat" description="PPR" evidence="2">
    <location>
        <begin position="180"/>
        <end position="214"/>
    </location>
</feature>
<dbReference type="Proteomes" id="UP000824469">
    <property type="component" value="Unassembled WGS sequence"/>
</dbReference>
<dbReference type="OMA" id="AMQVWES"/>
<dbReference type="InterPro" id="IPR002885">
    <property type="entry name" value="PPR_rpt"/>
</dbReference>
<dbReference type="Pfam" id="PF13041">
    <property type="entry name" value="PPR_2"/>
    <property type="match status" value="1"/>
</dbReference>
<evidence type="ECO:0000256" key="1">
    <source>
        <dbReference type="ARBA" id="ARBA00022737"/>
    </source>
</evidence>
<dbReference type="PROSITE" id="PS51375">
    <property type="entry name" value="PPR"/>
    <property type="match status" value="2"/>
</dbReference>
<dbReference type="Gene3D" id="1.25.40.10">
    <property type="entry name" value="Tetratricopeptide repeat domain"/>
    <property type="match status" value="1"/>
</dbReference>
<feature type="repeat" description="PPR" evidence="2">
    <location>
        <begin position="145"/>
        <end position="179"/>
    </location>
</feature>
<dbReference type="AlphaFoldDB" id="A0AA38GMF5"/>
<keyword evidence="1" id="KW-0677">Repeat</keyword>
<organism evidence="3 4">
    <name type="scientific">Taxus chinensis</name>
    <name type="common">Chinese yew</name>
    <name type="synonym">Taxus wallichiana var. chinensis</name>
    <dbReference type="NCBI Taxonomy" id="29808"/>
    <lineage>
        <taxon>Eukaryota</taxon>
        <taxon>Viridiplantae</taxon>
        <taxon>Streptophyta</taxon>
        <taxon>Embryophyta</taxon>
        <taxon>Tracheophyta</taxon>
        <taxon>Spermatophyta</taxon>
        <taxon>Pinopsida</taxon>
        <taxon>Pinidae</taxon>
        <taxon>Conifers II</taxon>
        <taxon>Cupressales</taxon>
        <taxon>Taxaceae</taxon>
        <taxon>Taxus</taxon>
    </lineage>
</organism>
<gene>
    <name evidence="3" type="ORF">KI387_006110</name>
</gene>
<accession>A0AA38GMF5</accession>
<evidence type="ECO:0000313" key="4">
    <source>
        <dbReference type="Proteomes" id="UP000824469"/>
    </source>
</evidence>
<dbReference type="PANTHER" id="PTHR46870:SF2">
    <property type="entry name" value="PROTEIN THYLAKOID ASSEMBLY 8-LIKE, CHLOROPLASTIC"/>
    <property type="match status" value="1"/>
</dbReference>
<evidence type="ECO:0000256" key="2">
    <source>
        <dbReference type="PROSITE-ProRule" id="PRU00708"/>
    </source>
</evidence>
<comment type="caution">
    <text evidence="3">The sequence shown here is derived from an EMBL/GenBank/DDBJ whole genome shotgun (WGS) entry which is preliminary data.</text>
</comment>
<evidence type="ECO:0008006" key="5">
    <source>
        <dbReference type="Google" id="ProtNLM"/>
    </source>
</evidence>
<dbReference type="EMBL" id="JAHRHJ020000002">
    <property type="protein sequence ID" value="KAH9325932.1"/>
    <property type="molecule type" value="Genomic_DNA"/>
</dbReference>
<reference evidence="3 4" key="1">
    <citation type="journal article" date="2021" name="Nat. Plants">
        <title>The Taxus genome provides insights into paclitaxel biosynthesis.</title>
        <authorList>
            <person name="Xiong X."/>
            <person name="Gou J."/>
            <person name="Liao Q."/>
            <person name="Li Y."/>
            <person name="Zhou Q."/>
            <person name="Bi G."/>
            <person name="Li C."/>
            <person name="Du R."/>
            <person name="Wang X."/>
            <person name="Sun T."/>
            <person name="Guo L."/>
            <person name="Liang H."/>
            <person name="Lu P."/>
            <person name="Wu Y."/>
            <person name="Zhang Z."/>
            <person name="Ro D.K."/>
            <person name="Shang Y."/>
            <person name="Huang S."/>
            <person name="Yan J."/>
        </authorList>
    </citation>
    <scope>NUCLEOTIDE SEQUENCE [LARGE SCALE GENOMIC DNA]</scope>
    <source>
        <strain evidence="3">Ta-2019</strain>
    </source>
</reference>
<sequence length="260" mass="30091">MATSLSRGNLRRLLINCATVSFGHGVRTEINGAGLLKSKTFPHIDDWAGFGIRAWESRGVSDGRPRGALWRSRKLISKEALFVIQEIKRVKHDPVLLANFMKTHVSRLLKVDLLALLVELERQGEIILTLKIFDAIKKEPWYKPDIFLFKDMIVVLAKHKKMEEAMQVWKDMRSEGLEPDIQTYTEVIRGFLQYGSPSDAMNIYEEMKESPHPPEELPFRVLLKGLFPHPLLRNKVKQDFMETFPDRHVYDPPEELFGMH</sequence>
<protein>
    <recommendedName>
        <fullName evidence="5">Pentatricopeptide repeat-containing protein</fullName>
    </recommendedName>
</protein>
<dbReference type="InterPro" id="IPR011990">
    <property type="entry name" value="TPR-like_helical_dom_sf"/>
</dbReference>
<proteinExistence type="predicted"/>
<evidence type="ECO:0000313" key="3">
    <source>
        <dbReference type="EMBL" id="KAH9325932.1"/>
    </source>
</evidence>
<keyword evidence="4" id="KW-1185">Reference proteome</keyword>